<dbReference type="WBParaSite" id="nRc.2.0.1.t12770-RA">
    <property type="protein sequence ID" value="nRc.2.0.1.t12770-RA"/>
    <property type="gene ID" value="nRc.2.0.1.g12770"/>
</dbReference>
<sequence>MLMWDKVYIEDNHGQQEKSGENRNLDVLRVALSSLSFSFDDVTIMICCSSLSLSSSSSGKLVDAAIIWTSSSSTT</sequence>
<dbReference type="Proteomes" id="UP000887565">
    <property type="component" value="Unplaced"/>
</dbReference>
<organism evidence="1 2">
    <name type="scientific">Romanomermis culicivorax</name>
    <name type="common">Nematode worm</name>
    <dbReference type="NCBI Taxonomy" id="13658"/>
    <lineage>
        <taxon>Eukaryota</taxon>
        <taxon>Metazoa</taxon>
        <taxon>Ecdysozoa</taxon>
        <taxon>Nematoda</taxon>
        <taxon>Enoplea</taxon>
        <taxon>Dorylaimia</taxon>
        <taxon>Mermithida</taxon>
        <taxon>Mermithoidea</taxon>
        <taxon>Mermithidae</taxon>
        <taxon>Romanomermis</taxon>
    </lineage>
</organism>
<proteinExistence type="predicted"/>
<protein>
    <submittedName>
        <fullName evidence="2">Uncharacterized protein</fullName>
    </submittedName>
</protein>
<dbReference type="AlphaFoldDB" id="A0A915IF30"/>
<accession>A0A915IF30</accession>
<evidence type="ECO:0000313" key="1">
    <source>
        <dbReference type="Proteomes" id="UP000887565"/>
    </source>
</evidence>
<reference evidence="2" key="1">
    <citation type="submission" date="2022-11" db="UniProtKB">
        <authorList>
            <consortium name="WormBaseParasite"/>
        </authorList>
    </citation>
    <scope>IDENTIFICATION</scope>
</reference>
<evidence type="ECO:0000313" key="2">
    <source>
        <dbReference type="WBParaSite" id="nRc.2.0.1.t12770-RA"/>
    </source>
</evidence>
<keyword evidence="1" id="KW-1185">Reference proteome</keyword>
<name>A0A915IF30_ROMCU</name>